<feature type="domain" description="EamA" evidence="7">
    <location>
        <begin position="2"/>
        <end position="134"/>
    </location>
</feature>
<keyword evidence="4 6" id="KW-1133">Transmembrane helix</keyword>
<evidence type="ECO:0000256" key="1">
    <source>
        <dbReference type="ARBA" id="ARBA00004651"/>
    </source>
</evidence>
<evidence type="ECO:0000313" key="8">
    <source>
        <dbReference type="EMBL" id="KXI29005.1"/>
    </source>
</evidence>
<feature type="transmembrane region" description="Helical" evidence="6">
    <location>
        <begin position="216"/>
        <end position="238"/>
    </location>
</feature>
<proteinExistence type="predicted"/>
<comment type="subcellular location">
    <subcellularLocation>
        <location evidence="1">Cell membrane</location>
        <topology evidence="1">Multi-pass membrane protein</topology>
    </subcellularLocation>
</comment>
<evidence type="ECO:0000256" key="2">
    <source>
        <dbReference type="ARBA" id="ARBA00022475"/>
    </source>
</evidence>
<comment type="caution">
    <text evidence="8">The sequence shown here is derived from an EMBL/GenBank/DDBJ whole genome shotgun (WGS) entry which is preliminary data.</text>
</comment>
<dbReference type="RefSeq" id="WP_068375964.1">
    <property type="nucleotide sequence ID" value="NZ_LSNE01000005.1"/>
</dbReference>
<evidence type="ECO:0000256" key="5">
    <source>
        <dbReference type="ARBA" id="ARBA00023136"/>
    </source>
</evidence>
<feature type="transmembrane region" description="Helical" evidence="6">
    <location>
        <begin position="63"/>
        <end position="81"/>
    </location>
</feature>
<dbReference type="SUPFAM" id="SSF103481">
    <property type="entry name" value="Multidrug resistance efflux transporter EmrE"/>
    <property type="match status" value="1"/>
</dbReference>
<dbReference type="EMBL" id="LSNE01000005">
    <property type="protein sequence ID" value="KXI29005.1"/>
    <property type="molecule type" value="Genomic_DNA"/>
</dbReference>
<dbReference type="AlphaFoldDB" id="A0A136A196"/>
<feature type="transmembrane region" description="Helical" evidence="6">
    <location>
        <begin position="147"/>
        <end position="164"/>
    </location>
</feature>
<evidence type="ECO:0000256" key="4">
    <source>
        <dbReference type="ARBA" id="ARBA00022989"/>
    </source>
</evidence>
<feature type="transmembrane region" description="Helical" evidence="6">
    <location>
        <begin position="118"/>
        <end position="135"/>
    </location>
</feature>
<organism evidence="8 9">
    <name type="scientific">Paraglaciecola hydrolytica</name>
    <dbReference type="NCBI Taxonomy" id="1799789"/>
    <lineage>
        <taxon>Bacteria</taxon>
        <taxon>Pseudomonadati</taxon>
        <taxon>Pseudomonadota</taxon>
        <taxon>Gammaproteobacteria</taxon>
        <taxon>Alteromonadales</taxon>
        <taxon>Alteromonadaceae</taxon>
        <taxon>Paraglaciecola</taxon>
    </lineage>
</organism>
<dbReference type="PANTHER" id="PTHR32322:SF18">
    <property type="entry name" value="S-ADENOSYLMETHIONINE_S-ADENOSYLHOMOCYSTEINE TRANSPORTER"/>
    <property type="match status" value="1"/>
</dbReference>
<feature type="transmembrane region" description="Helical" evidence="6">
    <location>
        <begin position="93"/>
        <end position="112"/>
    </location>
</feature>
<feature type="transmembrane region" description="Helical" evidence="6">
    <location>
        <begin position="35"/>
        <end position="57"/>
    </location>
</feature>
<reference evidence="9" key="1">
    <citation type="submission" date="2016-02" db="EMBL/GenBank/DDBJ databases">
        <authorList>
            <person name="Schultz-Johansen M."/>
            <person name="Glaring M.A."/>
            <person name="Bech P.K."/>
            <person name="Stougaard P."/>
        </authorList>
    </citation>
    <scope>NUCLEOTIDE SEQUENCE [LARGE SCALE GENOMIC DNA]</scope>
    <source>
        <strain evidence="9">S66</strain>
    </source>
</reference>
<dbReference type="PANTHER" id="PTHR32322">
    <property type="entry name" value="INNER MEMBRANE TRANSPORTER"/>
    <property type="match status" value="1"/>
</dbReference>
<feature type="transmembrane region" description="Helical" evidence="6">
    <location>
        <begin position="244"/>
        <end position="263"/>
    </location>
</feature>
<evidence type="ECO:0000313" key="9">
    <source>
        <dbReference type="Proteomes" id="UP000070299"/>
    </source>
</evidence>
<keyword evidence="9" id="KW-1185">Reference proteome</keyword>
<dbReference type="OrthoDB" id="2795159at2"/>
<dbReference type="GO" id="GO:0005886">
    <property type="term" value="C:plasma membrane"/>
    <property type="evidence" value="ECO:0007669"/>
    <property type="project" value="UniProtKB-SubCell"/>
</dbReference>
<keyword evidence="2" id="KW-1003">Cell membrane</keyword>
<feature type="transmembrane region" description="Helical" evidence="6">
    <location>
        <begin position="176"/>
        <end position="196"/>
    </location>
</feature>
<feature type="transmembrane region" description="Helical" evidence="6">
    <location>
        <begin position="270"/>
        <end position="288"/>
    </location>
</feature>
<evidence type="ECO:0000256" key="3">
    <source>
        <dbReference type="ARBA" id="ARBA00022692"/>
    </source>
</evidence>
<sequence>MTWVVYALLAAILFGLRGVFYQWTSQKTMNRNLMLCGVFFTGLVVSTLFFLLGKIAVDISTSHLVVGSSMGILSFLGNASLYKGYAVGKASLVSVLAGLTPLIVVILAYLIWNETLTVIQLWSFGIIFLGIYLIRCSNDLSFKDLKGAQWGLLAALFFGLNDIMGKQSTRVGSDTFITLALMFGVGSFLFLVSWLANRNSRNQGVATLSWSNTRTFSVGLLVGLTNVGGMVAILTAFATGPTGMVSAISALSLLVILLYTRFVLHIPFRLMELLGIGFALVGLLLLRLF</sequence>
<gene>
    <name evidence="8" type="ORF">AX660_12595</name>
</gene>
<feature type="transmembrane region" description="Helical" evidence="6">
    <location>
        <begin position="6"/>
        <end position="23"/>
    </location>
</feature>
<keyword evidence="5 6" id="KW-0472">Membrane</keyword>
<dbReference type="InterPro" id="IPR037185">
    <property type="entry name" value="EmrE-like"/>
</dbReference>
<dbReference type="Proteomes" id="UP000070299">
    <property type="component" value="Unassembled WGS sequence"/>
</dbReference>
<evidence type="ECO:0000256" key="6">
    <source>
        <dbReference type="SAM" id="Phobius"/>
    </source>
</evidence>
<dbReference type="InterPro" id="IPR000620">
    <property type="entry name" value="EamA_dom"/>
</dbReference>
<protein>
    <recommendedName>
        <fullName evidence="7">EamA domain-containing protein</fullName>
    </recommendedName>
</protein>
<dbReference type="Pfam" id="PF00892">
    <property type="entry name" value="EamA"/>
    <property type="match status" value="2"/>
</dbReference>
<evidence type="ECO:0000259" key="7">
    <source>
        <dbReference type="Pfam" id="PF00892"/>
    </source>
</evidence>
<keyword evidence="3 6" id="KW-0812">Transmembrane</keyword>
<name>A0A136A196_9ALTE</name>
<dbReference type="InterPro" id="IPR050638">
    <property type="entry name" value="AA-Vitamin_Transporters"/>
</dbReference>
<accession>A0A136A196</accession>
<feature type="domain" description="EamA" evidence="7">
    <location>
        <begin position="146"/>
        <end position="286"/>
    </location>
</feature>